<dbReference type="PANTHER" id="PTHR22789">
    <property type="entry name" value="FUCULOSE PHOSPHATE ALDOLASE"/>
    <property type="match status" value="1"/>
</dbReference>
<dbReference type="AlphaFoldDB" id="A0A0A8XB53"/>
<name>A0A0A8XB53_MESS1</name>
<evidence type="ECO:0000256" key="3">
    <source>
        <dbReference type="ARBA" id="ARBA00023239"/>
    </source>
</evidence>
<dbReference type="EMBL" id="BASE01000081">
    <property type="protein sequence ID" value="GAM15371.1"/>
    <property type="molecule type" value="Genomic_DNA"/>
</dbReference>
<dbReference type="NCBIfam" id="NF005302">
    <property type="entry name" value="PRK06833.1"/>
    <property type="match status" value="1"/>
</dbReference>
<dbReference type="PANTHER" id="PTHR22789:SF0">
    <property type="entry name" value="3-OXO-TETRONATE 4-PHOSPHATE DECARBOXYLASE-RELATED"/>
    <property type="match status" value="1"/>
</dbReference>
<dbReference type="InterPro" id="IPR001303">
    <property type="entry name" value="Aldolase_II/adducin_N"/>
</dbReference>
<comment type="caution">
    <text evidence="5">The sequence shown here is derived from an EMBL/GenBank/DDBJ whole genome shotgun (WGS) entry which is preliminary data.</text>
</comment>
<dbReference type="SUPFAM" id="SSF53639">
    <property type="entry name" value="AraD/HMP-PK domain-like"/>
    <property type="match status" value="1"/>
</dbReference>
<feature type="domain" description="Class II aldolase/adducin N-terminal" evidence="4">
    <location>
        <begin position="8"/>
        <end position="184"/>
    </location>
</feature>
<dbReference type="RefSeq" id="WP_041967031.1">
    <property type="nucleotide sequence ID" value="NZ_BASE01000081.1"/>
</dbReference>
<accession>A0A0A8XB53</accession>
<comment type="pathway">
    <text evidence="1">Carbohydrate degradation.</text>
</comment>
<dbReference type="Pfam" id="PF00596">
    <property type="entry name" value="Aldolase_II"/>
    <property type="match status" value="1"/>
</dbReference>
<organism evidence="5 6">
    <name type="scientific">Mesobacillus selenatarsenatis (strain DSM 18680 / JCM 14380 / FERM P-15431 / SF-1)</name>
    <dbReference type="NCBI Taxonomy" id="1321606"/>
    <lineage>
        <taxon>Bacteria</taxon>
        <taxon>Bacillati</taxon>
        <taxon>Bacillota</taxon>
        <taxon>Bacilli</taxon>
        <taxon>Bacillales</taxon>
        <taxon>Bacillaceae</taxon>
        <taxon>Mesobacillus</taxon>
    </lineage>
</organism>
<dbReference type="GO" id="GO:0019323">
    <property type="term" value="P:pentose catabolic process"/>
    <property type="evidence" value="ECO:0007669"/>
    <property type="project" value="TreeGrafter"/>
</dbReference>
<keyword evidence="3" id="KW-0456">Lyase</keyword>
<evidence type="ECO:0000313" key="6">
    <source>
        <dbReference type="Proteomes" id="UP000031014"/>
    </source>
</evidence>
<reference evidence="5 6" key="1">
    <citation type="submission" date="2013-06" db="EMBL/GenBank/DDBJ databases">
        <title>Whole genome shotgun sequence of Bacillus selenatarsenatis SF-1.</title>
        <authorList>
            <person name="Kuroda M."/>
            <person name="Sei K."/>
            <person name="Yamashita M."/>
            <person name="Ike M."/>
        </authorList>
    </citation>
    <scope>NUCLEOTIDE SEQUENCE [LARGE SCALE GENOMIC DNA]</scope>
    <source>
        <strain evidence="5 6">SF-1</strain>
    </source>
</reference>
<protein>
    <submittedName>
        <fullName evidence="5">Ribulose-5-phosphate 4-epimerase and related epimerases and aldolases</fullName>
    </submittedName>
</protein>
<evidence type="ECO:0000256" key="1">
    <source>
        <dbReference type="ARBA" id="ARBA00004921"/>
    </source>
</evidence>
<dbReference type="FunFam" id="3.40.225.10:FF:000005">
    <property type="entry name" value="L-fuculose phosphate aldolase"/>
    <property type="match status" value="1"/>
</dbReference>
<evidence type="ECO:0000313" key="5">
    <source>
        <dbReference type="EMBL" id="GAM15371.1"/>
    </source>
</evidence>
<dbReference type="InterPro" id="IPR050197">
    <property type="entry name" value="Aldolase_class_II_sugar_metab"/>
</dbReference>
<evidence type="ECO:0000259" key="4">
    <source>
        <dbReference type="SMART" id="SM01007"/>
    </source>
</evidence>
<dbReference type="InterPro" id="IPR036409">
    <property type="entry name" value="Aldolase_II/adducin_N_sf"/>
</dbReference>
<dbReference type="Gene3D" id="3.40.225.10">
    <property type="entry name" value="Class II aldolase/adducin N-terminal domain"/>
    <property type="match status" value="1"/>
</dbReference>
<dbReference type="SMART" id="SM01007">
    <property type="entry name" value="Aldolase_II"/>
    <property type="match status" value="1"/>
</dbReference>
<keyword evidence="6" id="KW-1185">Reference proteome</keyword>
<dbReference type="Proteomes" id="UP000031014">
    <property type="component" value="Unassembled WGS sequence"/>
</dbReference>
<dbReference type="OrthoDB" id="9794581at2"/>
<dbReference type="STRING" id="1321606.SAMD00020551_3528"/>
<dbReference type="GO" id="GO:0046914">
    <property type="term" value="F:transition metal ion binding"/>
    <property type="evidence" value="ECO:0007669"/>
    <property type="project" value="UniProtKB-ARBA"/>
</dbReference>
<dbReference type="GO" id="GO:0005829">
    <property type="term" value="C:cytosol"/>
    <property type="evidence" value="ECO:0007669"/>
    <property type="project" value="TreeGrafter"/>
</dbReference>
<keyword evidence="2" id="KW-0479">Metal-binding</keyword>
<gene>
    <name evidence="5" type="ORF">SAMD00020551_3528</name>
</gene>
<dbReference type="GO" id="GO:0016832">
    <property type="term" value="F:aldehyde-lyase activity"/>
    <property type="evidence" value="ECO:0007669"/>
    <property type="project" value="UniProtKB-ARBA"/>
</dbReference>
<proteinExistence type="predicted"/>
<evidence type="ECO:0000256" key="2">
    <source>
        <dbReference type="ARBA" id="ARBA00022723"/>
    </source>
</evidence>
<sequence>MLLLEERMKVVEYGKKIISSGLTKGTGGNISIFNREKQLVAISPSGIDYFETKPEDIVIINLDGEIVDGSKKPSSELDMHLIFYQRREDLNALVHTHSPYAKTIATLGWDIPPITYLVAFAGPNVRCAPYATFGTKELAEKAFEGMVDRRAVLLANHGMIAGAHNIETAFTVAEEIEFSAQIYYQAKAIGEPTELTEEEMARLSKKFESYGQR</sequence>